<dbReference type="InterPro" id="IPR005164">
    <property type="entry name" value="Allantoicase"/>
</dbReference>
<comment type="similarity">
    <text evidence="1">Belongs to the allantoicase family.</text>
</comment>
<dbReference type="EMBL" id="KN835150">
    <property type="protein sequence ID" value="KIK47184.1"/>
    <property type="molecule type" value="Genomic_DNA"/>
</dbReference>
<dbReference type="InterPro" id="IPR015908">
    <property type="entry name" value="Allantoicase_dom"/>
</dbReference>
<reference evidence="3 4" key="1">
    <citation type="submission" date="2014-04" db="EMBL/GenBank/DDBJ databases">
        <authorList>
            <consortium name="DOE Joint Genome Institute"/>
            <person name="Kuo A."/>
            <person name="Ruytinx J."/>
            <person name="Rineau F."/>
            <person name="Colpaert J."/>
            <person name="Kohler A."/>
            <person name="Nagy L.G."/>
            <person name="Floudas D."/>
            <person name="Copeland A."/>
            <person name="Barry K.W."/>
            <person name="Cichocki N."/>
            <person name="Veneault-Fourrey C."/>
            <person name="LaButti K."/>
            <person name="Lindquist E.A."/>
            <person name="Lipzen A."/>
            <person name="Lundell T."/>
            <person name="Morin E."/>
            <person name="Murat C."/>
            <person name="Sun H."/>
            <person name="Tunlid A."/>
            <person name="Henrissat B."/>
            <person name="Grigoriev I.V."/>
            <person name="Hibbett D.S."/>
            <person name="Martin F."/>
            <person name="Nordberg H.P."/>
            <person name="Cantor M.N."/>
            <person name="Hua S.X."/>
        </authorList>
    </citation>
    <scope>NUCLEOTIDE SEQUENCE [LARGE SCALE GENOMIC DNA]</scope>
    <source>
        <strain evidence="3 4">UH-Slu-Lm8-n1</strain>
    </source>
</reference>
<dbReference type="PIRSF" id="PIRSF016516">
    <property type="entry name" value="Allantoicase"/>
    <property type="match status" value="1"/>
</dbReference>
<dbReference type="PANTHER" id="PTHR12045:SF3">
    <property type="entry name" value="INACTIVE ALLANTOICASE-RELATED"/>
    <property type="match status" value="1"/>
</dbReference>
<dbReference type="FunCoup" id="A0A0D0BBR3">
    <property type="interactions" value="47"/>
</dbReference>
<feature type="domain" description="Allantoicase" evidence="2">
    <location>
        <begin position="33"/>
        <end position="183"/>
    </location>
</feature>
<sequence>MTMRCTMAYEVVPLEDFSKEFESTTELSSVSIGGQVVHVSDEFFAEAYQLLLVEPPVSLAKQYGPNGELYSGWETRRHNPTYDWWVPFVQSTCTIKLGTTGVITGFDIDTTHFDGNEAPEASVDASYEFPDEETTWKGILPKVPLGPSRRHLYKIPATGQVTYVRLRIYPDGGIARFRVYGHVMPVFPSNPIEPFDLAHIFTGGKIVATSDDHFGSSSNLLLPGRGKDMGDGWETKRSYEKDHQDWVTIKLGAPGYLSTAVIDTIHFKGNFPESCDIRGIHSQDIVPDVNSEDWKTILLPVKLGPHRMHFFQLSRTCEQYTHVKVSIYPDGGIKRIRIIEMDNERRQLE</sequence>
<dbReference type="InParanoid" id="A0A0D0BBR3"/>
<evidence type="ECO:0000256" key="1">
    <source>
        <dbReference type="ARBA" id="ARBA00009242"/>
    </source>
</evidence>
<dbReference type="InterPro" id="IPR008979">
    <property type="entry name" value="Galactose-bd-like_sf"/>
</dbReference>
<dbReference type="AlphaFoldDB" id="A0A0D0BBR3"/>
<protein>
    <recommendedName>
        <fullName evidence="2">Allantoicase domain-containing protein</fullName>
    </recommendedName>
</protein>
<dbReference type="Proteomes" id="UP000054485">
    <property type="component" value="Unassembled WGS sequence"/>
</dbReference>
<evidence type="ECO:0000313" key="3">
    <source>
        <dbReference type="EMBL" id="KIK47184.1"/>
    </source>
</evidence>
<dbReference type="PANTHER" id="PTHR12045">
    <property type="entry name" value="ALLANTOICASE"/>
    <property type="match status" value="1"/>
</dbReference>
<dbReference type="SUPFAM" id="SSF49785">
    <property type="entry name" value="Galactose-binding domain-like"/>
    <property type="match status" value="2"/>
</dbReference>
<name>A0A0D0BBR3_9AGAM</name>
<dbReference type="OrthoDB" id="10266039at2759"/>
<gene>
    <name evidence="3" type="ORF">CY34DRAFT_21630</name>
</gene>
<reference evidence="4" key="2">
    <citation type="submission" date="2015-01" db="EMBL/GenBank/DDBJ databases">
        <title>Evolutionary Origins and Diversification of the Mycorrhizal Mutualists.</title>
        <authorList>
            <consortium name="DOE Joint Genome Institute"/>
            <consortium name="Mycorrhizal Genomics Consortium"/>
            <person name="Kohler A."/>
            <person name="Kuo A."/>
            <person name="Nagy L.G."/>
            <person name="Floudas D."/>
            <person name="Copeland A."/>
            <person name="Barry K.W."/>
            <person name="Cichocki N."/>
            <person name="Veneault-Fourrey C."/>
            <person name="LaButti K."/>
            <person name="Lindquist E.A."/>
            <person name="Lipzen A."/>
            <person name="Lundell T."/>
            <person name="Morin E."/>
            <person name="Murat C."/>
            <person name="Riley R."/>
            <person name="Ohm R."/>
            <person name="Sun H."/>
            <person name="Tunlid A."/>
            <person name="Henrissat B."/>
            <person name="Grigoriev I.V."/>
            <person name="Hibbett D.S."/>
            <person name="Martin F."/>
        </authorList>
    </citation>
    <scope>NUCLEOTIDE SEQUENCE [LARGE SCALE GENOMIC DNA]</scope>
    <source>
        <strain evidence="4">UH-Slu-Lm8-n1</strain>
    </source>
</reference>
<accession>A0A0D0BBR3</accession>
<feature type="domain" description="Allantoicase" evidence="2">
    <location>
        <begin position="203"/>
        <end position="339"/>
    </location>
</feature>
<dbReference type="STRING" id="930992.A0A0D0BBR3"/>
<dbReference type="Pfam" id="PF03561">
    <property type="entry name" value="Allantoicase"/>
    <property type="match status" value="2"/>
</dbReference>
<evidence type="ECO:0000313" key="4">
    <source>
        <dbReference type="Proteomes" id="UP000054485"/>
    </source>
</evidence>
<evidence type="ECO:0000259" key="2">
    <source>
        <dbReference type="Pfam" id="PF03561"/>
    </source>
</evidence>
<dbReference type="GO" id="GO:0004037">
    <property type="term" value="F:allantoicase activity"/>
    <property type="evidence" value="ECO:0007669"/>
    <property type="project" value="InterPro"/>
</dbReference>
<dbReference type="HOGENOM" id="CLU_038797_0_0_1"/>
<organism evidence="3 4">
    <name type="scientific">Suillus luteus UH-Slu-Lm8-n1</name>
    <dbReference type="NCBI Taxonomy" id="930992"/>
    <lineage>
        <taxon>Eukaryota</taxon>
        <taxon>Fungi</taxon>
        <taxon>Dikarya</taxon>
        <taxon>Basidiomycota</taxon>
        <taxon>Agaricomycotina</taxon>
        <taxon>Agaricomycetes</taxon>
        <taxon>Agaricomycetidae</taxon>
        <taxon>Boletales</taxon>
        <taxon>Suillineae</taxon>
        <taxon>Suillaceae</taxon>
        <taxon>Suillus</taxon>
    </lineage>
</organism>
<dbReference type="GO" id="GO:0000256">
    <property type="term" value="P:allantoin catabolic process"/>
    <property type="evidence" value="ECO:0007669"/>
    <property type="project" value="InterPro"/>
</dbReference>
<keyword evidence="4" id="KW-1185">Reference proteome</keyword>
<dbReference type="Gene3D" id="2.60.120.260">
    <property type="entry name" value="Galactose-binding domain-like"/>
    <property type="match status" value="2"/>
</dbReference>
<proteinExistence type="inferred from homology"/>
<dbReference type="NCBIfam" id="TIGR02961">
    <property type="entry name" value="allantoicase"/>
    <property type="match status" value="1"/>
</dbReference>